<accession>R0GA42</accession>
<gene>
    <name evidence="7" type="ORF">CARUB_v10015831mg</name>
</gene>
<feature type="chain" id="PRO_5025083335" description="S-protein homolog" evidence="6">
    <location>
        <begin position="21"/>
        <end position="135"/>
    </location>
</feature>
<evidence type="ECO:0000256" key="1">
    <source>
        <dbReference type="ARBA" id="ARBA00004613"/>
    </source>
</evidence>
<keyword evidence="4 6" id="KW-0964">Secreted</keyword>
<evidence type="ECO:0000313" key="7">
    <source>
        <dbReference type="EMBL" id="EOA32542.1"/>
    </source>
</evidence>
<keyword evidence="3 6" id="KW-0713">Self-incompatibility</keyword>
<evidence type="ECO:0000256" key="3">
    <source>
        <dbReference type="ARBA" id="ARBA00022471"/>
    </source>
</evidence>
<evidence type="ECO:0000256" key="6">
    <source>
        <dbReference type="RuleBase" id="RU367044"/>
    </source>
</evidence>
<keyword evidence="8" id="KW-1185">Reference proteome</keyword>
<dbReference type="PANTHER" id="PTHR31232:SF39">
    <property type="entry name" value="S-PROTEIN HOMOLOG-RELATED"/>
    <property type="match status" value="1"/>
</dbReference>
<sequence length="135" mass="15534">MKNFFVLIIVISLSVGSNNASKIFPKNRITFLNTLGRNDDVLTVHCKSEKDDLGVHLVHYGDLYSFQFGDSFFGETKFVCTLSHGIRFKSSVTFTAYQEDPYFYIKFGALTRWDARTDGIYLSNDDHGPKFMYSW</sequence>
<dbReference type="EMBL" id="KB870807">
    <property type="protein sequence ID" value="EOA32542.1"/>
    <property type="molecule type" value="Genomic_DNA"/>
</dbReference>
<dbReference type="AlphaFoldDB" id="R0GA42"/>
<organism evidence="7 8">
    <name type="scientific">Capsella rubella</name>
    <dbReference type="NCBI Taxonomy" id="81985"/>
    <lineage>
        <taxon>Eukaryota</taxon>
        <taxon>Viridiplantae</taxon>
        <taxon>Streptophyta</taxon>
        <taxon>Embryophyta</taxon>
        <taxon>Tracheophyta</taxon>
        <taxon>Spermatophyta</taxon>
        <taxon>Magnoliopsida</taxon>
        <taxon>eudicotyledons</taxon>
        <taxon>Gunneridae</taxon>
        <taxon>Pentapetalae</taxon>
        <taxon>rosids</taxon>
        <taxon>malvids</taxon>
        <taxon>Brassicales</taxon>
        <taxon>Brassicaceae</taxon>
        <taxon>Camelineae</taxon>
        <taxon>Capsella</taxon>
    </lineage>
</organism>
<evidence type="ECO:0000256" key="4">
    <source>
        <dbReference type="ARBA" id="ARBA00022525"/>
    </source>
</evidence>
<feature type="signal peptide" evidence="6">
    <location>
        <begin position="1"/>
        <end position="20"/>
    </location>
</feature>
<dbReference type="Proteomes" id="UP000029121">
    <property type="component" value="Unassembled WGS sequence"/>
</dbReference>
<protein>
    <recommendedName>
        <fullName evidence="6">S-protein homolog</fullName>
    </recommendedName>
</protein>
<reference evidence="8" key="1">
    <citation type="journal article" date="2013" name="Nat. Genet.">
        <title>The Capsella rubella genome and the genomic consequences of rapid mating system evolution.</title>
        <authorList>
            <person name="Slotte T."/>
            <person name="Hazzouri K.M."/>
            <person name="Agren J.A."/>
            <person name="Koenig D."/>
            <person name="Maumus F."/>
            <person name="Guo Y.L."/>
            <person name="Steige K."/>
            <person name="Platts A.E."/>
            <person name="Escobar J.S."/>
            <person name="Newman L.K."/>
            <person name="Wang W."/>
            <person name="Mandakova T."/>
            <person name="Vello E."/>
            <person name="Smith L.M."/>
            <person name="Henz S.R."/>
            <person name="Steffen J."/>
            <person name="Takuno S."/>
            <person name="Brandvain Y."/>
            <person name="Coop G."/>
            <person name="Andolfatto P."/>
            <person name="Hu T.T."/>
            <person name="Blanchette M."/>
            <person name="Clark R.M."/>
            <person name="Quesneville H."/>
            <person name="Nordborg M."/>
            <person name="Gaut B.S."/>
            <person name="Lysak M.A."/>
            <person name="Jenkins J."/>
            <person name="Grimwood J."/>
            <person name="Chapman J."/>
            <person name="Prochnik S."/>
            <person name="Shu S."/>
            <person name="Rokhsar D."/>
            <person name="Schmutz J."/>
            <person name="Weigel D."/>
            <person name="Wright S.I."/>
        </authorList>
    </citation>
    <scope>NUCLEOTIDE SEQUENCE [LARGE SCALE GENOMIC DNA]</scope>
    <source>
        <strain evidence="8">cv. Monte Gargano</strain>
    </source>
</reference>
<evidence type="ECO:0000256" key="2">
    <source>
        <dbReference type="ARBA" id="ARBA00005581"/>
    </source>
</evidence>
<evidence type="ECO:0000313" key="8">
    <source>
        <dbReference type="Proteomes" id="UP000029121"/>
    </source>
</evidence>
<dbReference type="GO" id="GO:0060320">
    <property type="term" value="P:rejection of self pollen"/>
    <property type="evidence" value="ECO:0007669"/>
    <property type="project" value="UniProtKB-KW"/>
</dbReference>
<dbReference type="OrthoDB" id="1022885at2759"/>
<comment type="subcellular location">
    <subcellularLocation>
        <location evidence="1 6">Secreted</location>
    </subcellularLocation>
</comment>
<evidence type="ECO:0000256" key="5">
    <source>
        <dbReference type="ARBA" id="ARBA00022729"/>
    </source>
</evidence>
<name>R0GA42_9BRAS</name>
<dbReference type="InterPro" id="IPR010264">
    <property type="entry name" value="Self-incomp_S1"/>
</dbReference>
<dbReference type="KEGG" id="crb:17892395"/>
<dbReference type="PANTHER" id="PTHR31232">
    <property type="match status" value="1"/>
</dbReference>
<proteinExistence type="inferred from homology"/>
<comment type="similarity">
    <text evidence="2 6">Belongs to the plant self-incompatibility (S1) protein family.</text>
</comment>
<dbReference type="GO" id="GO:0005576">
    <property type="term" value="C:extracellular region"/>
    <property type="evidence" value="ECO:0007669"/>
    <property type="project" value="UniProtKB-SubCell"/>
</dbReference>
<keyword evidence="5 6" id="KW-0732">Signal</keyword>
<dbReference type="STRING" id="81985.R0GA42"/>
<dbReference type="Pfam" id="PF05938">
    <property type="entry name" value="Self-incomp_S1"/>
    <property type="match status" value="1"/>
</dbReference>